<accession>A0A401FII9</accession>
<comment type="caution">
    <text evidence="1">The sequence shown here is derived from an EMBL/GenBank/DDBJ whole genome shotgun (WGS) entry which is preliminary data.</text>
</comment>
<keyword evidence="2" id="KW-1185">Reference proteome</keyword>
<organism evidence="1 2">
    <name type="scientific">Lentilactobacillus kosonis</name>
    <dbReference type="NCBI Taxonomy" id="2810561"/>
    <lineage>
        <taxon>Bacteria</taxon>
        <taxon>Bacillati</taxon>
        <taxon>Bacillota</taxon>
        <taxon>Bacilli</taxon>
        <taxon>Lactobacillales</taxon>
        <taxon>Lactobacillaceae</taxon>
        <taxon>Lentilactobacillus</taxon>
    </lineage>
</organism>
<sequence>MKTTSEAGKLIVDIMNDGQRHNGDIVGPDKKIISKVNFN</sequence>
<protein>
    <submittedName>
        <fullName evidence="1">Uncharacterized protein</fullName>
    </submittedName>
</protein>
<name>A0A401FII9_9LACO</name>
<reference evidence="1 2" key="1">
    <citation type="submission" date="2017-11" db="EMBL/GenBank/DDBJ databases">
        <title>Draft Genome Sequence of Lactobacillus curieae NBRC 111893 isolated from Koso, a Japanese sugar-Vegetable Fermented Beverage.</title>
        <authorList>
            <person name="Chiou T.Y."/>
            <person name="Oshima K."/>
            <person name="Suda W."/>
            <person name="Hattori M."/>
            <person name="Takahashi T."/>
        </authorList>
    </citation>
    <scope>NUCLEOTIDE SEQUENCE [LARGE SCALE GENOMIC DNA]</scope>
    <source>
        <strain evidence="1 2">NBRC111893</strain>
    </source>
</reference>
<proteinExistence type="predicted"/>
<dbReference type="EMBL" id="BEXA01000001">
    <property type="protein sequence ID" value="GAY72200.1"/>
    <property type="molecule type" value="Genomic_DNA"/>
</dbReference>
<evidence type="ECO:0000313" key="2">
    <source>
        <dbReference type="Proteomes" id="UP000286974"/>
    </source>
</evidence>
<gene>
    <name evidence="1" type="ORF">NBRC111893_346</name>
</gene>
<dbReference type="AlphaFoldDB" id="A0A401FII9"/>
<dbReference type="Proteomes" id="UP000286974">
    <property type="component" value="Unassembled WGS sequence"/>
</dbReference>
<evidence type="ECO:0000313" key="1">
    <source>
        <dbReference type="EMBL" id="GAY72200.1"/>
    </source>
</evidence>